<organism evidence="2 3">
    <name type="scientific">Paraclostridium bifermentans</name>
    <name type="common">Clostridium bifermentans</name>
    <dbReference type="NCBI Taxonomy" id="1490"/>
    <lineage>
        <taxon>Bacteria</taxon>
        <taxon>Bacillati</taxon>
        <taxon>Bacillota</taxon>
        <taxon>Clostridia</taxon>
        <taxon>Peptostreptococcales</taxon>
        <taxon>Peptostreptococcaceae</taxon>
        <taxon>Paraclostridium</taxon>
    </lineage>
</organism>
<reference evidence="2 3" key="1">
    <citation type="submission" date="2018-09" db="EMBL/GenBank/DDBJ databases">
        <title>A clostridial neurotoxin that targets Anopheles mosquitoes.</title>
        <authorList>
            <person name="Contreras E."/>
            <person name="Masuyer G."/>
            <person name="Qureshi N."/>
            <person name="Chawla S."/>
            <person name="Lim H.L."/>
            <person name="Chen J."/>
            <person name="Stenmark P."/>
            <person name="Gill S."/>
        </authorList>
    </citation>
    <scope>NUCLEOTIDE SEQUENCE [LARGE SCALE GENOMIC DNA]</scope>
    <source>
        <strain evidence="2 3">Cbm</strain>
    </source>
</reference>
<dbReference type="AlphaFoldDB" id="A0A5P3XIH1"/>
<keyword evidence="2" id="KW-0808">Transferase</keyword>
<dbReference type="EMBL" id="CP032452">
    <property type="protein sequence ID" value="QEZ70106.1"/>
    <property type="molecule type" value="Genomic_DNA"/>
</dbReference>
<evidence type="ECO:0000313" key="2">
    <source>
        <dbReference type="EMBL" id="QEZ70106.1"/>
    </source>
</evidence>
<dbReference type="GO" id="GO:0016740">
    <property type="term" value="F:transferase activity"/>
    <property type="evidence" value="ECO:0007669"/>
    <property type="project" value="UniProtKB-KW"/>
</dbReference>
<dbReference type="Pfam" id="PF04230">
    <property type="entry name" value="PS_pyruv_trans"/>
    <property type="match status" value="1"/>
</dbReference>
<name>A0A5P3XIH1_PARBF</name>
<proteinExistence type="predicted"/>
<evidence type="ECO:0000313" key="3">
    <source>
        <dbReference type="Proteomes" id="UP000326961"/>
    </source>
</evidence>
<accession>A0A5P3XIH1</accession>
<dbReference type="Proteomes" id="UP000326961">
    <property type="component" value="Chromosome"/>
</dbReference>
<protein>
    <submittedName>
        <fullName evidence="2">Polysaccharide pyruvyl transferase family protein</fullName>
    </submittedName>
</protein>
<dbReference type="RefSeq" id="WP_150887054.1">
    <property type="nucleotide sequence ID" value="NZ_CP032452.1"/>
</dbReference>
<feature type="domain" description="Polysaccharide pyruvyl transferase" evidence="1">
    <location>
        <begin position="13"/>
        <end position="300"/>
    </location>
</feature>
<dbReference type="InterPro" id="IPR007345">
    <property type="entry name" value="Polysacch_pyruvyl_Trfase"/>
</dbReference>
<sequence>MKIDLITLHAVKNYGSVLQTFATQEKFKSLGHEVKVINYIREDTKDENLVNSWCGNNYIKKIVMLPTIKKWKKVFNGFLEKNINLTKEKYTTESDFEKYPLQADVFCTGSDQVWNTGWNKGVLPPLYLSFVPEDKYKISYSSSFGKDILSDIDIKESKKYIKQYDFISVRESSGLNILKEQYNYDNGTHIVDPTLAMKPEFWRKYSPKRKYKSDYVLVYQLNKNKDFDKFAVEFARRNNLKLIRFCTRYDQIIKPGKSVLIPDVFEFISLIDNAKCVITDSFHATGFSVNLNTEPICIYPNEYGGRIDSFLKLTGLQERRLKGFDDFSIVNRKVDFDKVNKILDIERKKVDDFLEDVLNSEKI</sequence>
<gene>
    <name evidence="2" type="ORF">D4A35_14845</name>
</gene>
<evidence type="ECO:0000259" key="1">
    <source>
        <dbReference type="Pfam" id="PF04230"/>
    </source>
</evidence>